<evidence type="ECO:0000256" key="1">
    <source>
        <dbReference type="ARBA" id="ARBA00023015"/>
    </source>
</evidence>
<dbReference type="InterPro" id="IPR036390">
    <property type="entry name" value="WH_DNA-bd_sf"/>
</dbReference>
<dbReference type="Proteomes" id="UP000637423">
    <property type="component" value="Unassembled WGS sequence"/>
</dbReference>
<dbReference type="GO" id="GO:0003677">
    <property type="term" value="F:DNA binding"/>
    <property type="evidence" value="ECO:0007669"/>
    <property type="project" value="UniProtKB-KW"/>
</dbReference>
<keyword evidence="1" id="KW-0805">Transcription regulation</keyword>
<evidence type="ECO:0000256" key="2">
    <source>
        <dbReference type="ARBA" id="ARBA00023125"/>
    </source>
</evidence>
<keyword evidence="6" id="KW-1185">Reference proteome</keyword>
<dbReference type="PRINTS" id="PR00035">
    <property type="entry name" value="HTHGNTR"/>
</dbReference>
<dbReference type="EMBL" id="BMED01000001">
    <property type="protein sequence ID" value="GGC69328.1"/>
    <property type="molecule type" value="Genomic_DNA"/>
</dbReference>
<accession>A0A916UD36</accession>
<organism evidence="5 6">
    <name type="scientific">Undibacterium terreum</name>
    <dbReference type="NCBI Taxonomy" id="1224302"/>
    <lineage>
        <taxon>Bacteria</taxon>
        <taxon>Pseudomonadati</taxon>
        <taxon>Pseudomonadota</taxon>
        <taxon>Betaproteobacteria</taxon>
        <taxon>Burkholderiales</taxon>
        <taxon>Oxalobacteraceae</taxon>
        <taxon>Undibacterium</taxon>
    </lineage>
</organism>
<evidence type="ECO:0000313" key="5">
    <source>
        <dbReference type="EMBL" id="GGC69328.1"/>
    </source>
</evidence>
<gene>
    <name evidence="5" type="ORF">GCM10011396_15450</name>
</gene>
<dbReference type="CDD" id="cd07377">
    <property type="entry name" value="WHTH_GntR"/>
    <property type="match status" value="1"/>
</dbReference>
<dbReference type="SMART" id="SM00895">
    <property type="entry name" value="FCD"/>
    <property type="match status" value="1"/>
</dbReference>
<dbReference type="RefSeq" id="WP_188565332.1">
    <property type="nucleotide sequence ID" value="NZ_BMED01000001.1"/>
</dbReference>
<dbReference type="InterPro" id="IPR011711">
    <property type="entry name" value="GntR_C"/>
</dbReference>
<reference evidence="5" key="1">
    <citation type="journal article" date="2014" name="Int. J. Syst. Evol. Microbiol.">
        <title>Complete genome sequence of Corynebacterium casei LMG S-19264T (=DSM 44701T), isolated from a smear-ripened cheese.</title>
        <authorList>
            <consortium name="US DOE Joint Genome Institute (JGI-PGF)"/>
            <person name="Walter F."/>
            <person name="Albersmeier A."/>
            <person name="Kalinowski J."/>
            <person name="Ruckert C."/>
        </authorList>
    </citation>
    <scope>NUCLEOTIDE SEQUENCE</scope>
    <source>
        <strain evidence="5">CGMCC 1.10998</strain>
    </source>
</reference>
<proteinExistence type="predicted"/>
<dbReference type="InterPro" id="IPR036388">
    <property type="entry name" value="WH-like_DNA-bd_sf"/>
</dbReference>
<evidence type="ECO:0000256" key="3">
    <source>
        <dbReference type="ARBA" id="ARBA00023163"/>
    </source>
</evidence>
<evidence type="ECO:0000259" key="4">
    <source>
        <dbReference type="PROSITE" id="PS50949"/>
    </source>
</evidence>
<comment type="caution">
    <text evidence="5">The sequence shown here is derived from an EMBL/GenBank/DDBJ whole genome shotgun (WGS) entry which is preliminary data.</text>
</comment>
<keyword evidence="2" id="KW-0238">DNA-binding</keyword>
<protein>
    <submittedName>
        <fullName evidence="5">GntR family transcriptional regulator</fullName>
    </submittedName>
</protein>
<dbReference type="Gene3D" id="1.10.10.10">
    <property type="entry name" value="Winged helix-like DNA-binding domain superfamily/Winged helix DNA-binding domain"/>
    <property type="match status" value="1"/>
</dbReference>
<dbReference type="PANTHER" id="PTHR43537">
    <property type="entry name" value="TRANSCRIPTIONAL REGULATOR, GNTR FAMILY"/>
    <property type="match status" value="1"/>
</dbReference>
<dbReference type="InterPro" id="IPR008920">
    <property type="entry name" value="TF_FadR/GntR_C"/>
</dbReference>
<dbReference type="Pfam" id="PF00392">
    <property type="entry name" value="GntR"/>
    <property type="match status" value="1"/>
</dbReference>
<dbReference type="SUPFAM" id="SSF46785">
    <property type="entry name" value="Winged helix' DNA-binding domain"/>
    <property type="match status" value="1"/>
</dbReference>
<dbReference type="AlphaFoldDB" id="A0A916UD36"/>
<dbReference type="Gene3D" id="1.20.120.530">
    <property type="entry name" value="GntR ligand-binding domain-like"/>
    <property type="match status" value="1"/>
</dbReference>
<name>A0A916UD36_9BURK</name>
<dbReference type="SUPFAM" id="SSF48008">
    <property type="entry name" value="GntR ligand-binding domain-like"/>
    <property type="match status" value="1"/>
</dbReference>
<sequence>MQNTILGADATPGAPLNMRLERQRLHDTVVDHLRNQIVEGILAPGTKLNERELCETLGISRTPLREAMKVLGAEGLVEILPNRGASVSRMTETEIWETFELMSGLEALSGELACERITAVELAEIKALHYAMLSCKAQNDLPGYYSRNQAIHNKINEAARNSVLRQTYIAMNRRLQALRFKSNFKADKWDSAVHDHEEMIKALDAHDGKKLAAVLRQHLLDKRDAVLSVAKSVESTADEA</sequence>
<dbReference type="PROSITE" id="PS50949">
    <property type="entry name" value="HTH_GNTR"/>
    <property type="match status" value="1"/>
</dbReference>
<feature type="domain" description="HTH gntR-type" evidence="4">
    <location>
        <begin position="23"/>
        <end position="90"/>
    </location>
</feature>
<dbReference type="InterPro" id="IPR000524">
    <property type="entry name" value="Tscrpt_reg_HTH_GntR"/>
</dbReference>
<dbReference type="PANTHER" id="PTHR43537:SF50">
    <property type="entry name" value="TRANSCRIPTIONAL REGULATORY PROTEIN"/>
    <property type="match status" value="1"/>
</dbReference>
<dbReference type="Pfam" id="PF07729">
    <property type="entry name" value="FCD"/>
    <property type="match status" value="1"/>
</dbReference>
<evidence type="ECO:0000313" key="6">
    <source>
        <dbReference type="Proteomes" id="UP000637423"/>
    </source>
</evidence>
<dbReference type="SMART" id="SM00345">
    <property type="entry name" value="HTH_GNTR"/>
    <property type="match status" value="1"/>
</dbReference>
<reference evidence="5" key="2">
    <citation type="submission" date="2020-09" db="EMBL/GenBank/DDBJ databases">
        <authorList>
            <person name="Sun Q."/>
            <person name="Zhou Y."/>
        </authorList>
    </citation>
    <scope>NUCLEOTIDE SEQUENCE</scope>
    <source>
        <strain evidence="5">CGMCC 1.10998</strain>
    </source>
</reference>
<keyword evidence="3" id="KW-0804">Transcription</keyword>
<dbReference type="GO" id="GO:0003700">
    <property type="term" value="F:DNA-binding transcription factor activity"/>
    <property type="evidence" value="ECO:0007669"/>
    <property type="project" value="InterPro"/>
</dbReference>